<evidence type="ECO:0000256" key="8">
    <source>
        <dbReference type="ARBA" id="ARBA00023315"/>
    </source>
</evidence>
<dbReference type="PANTHER" id="PTHR31623">
    <property type="entry name" value="F21J9.9"/>
    <property type="match status" value="1"/>
</dbReference>
<evidence type="ECO:0000256" key="5">
    <source>
        <dbReference type="ARBA" id="ARBA00022490"/>
    </source>
</evidence>
<dbReference type="Pfam" id="PF02458">
    <property type="entry name" value="Transferase"/>
    <property type="match status" value="1"/>
</dbReference>
<keyword evidence="9" id="KW-1185">Reference proteome</keyword>
<dbReference type="GeneID" id="113722677"/>
<evidence type="ECO:0000313" key="10">
    <source>
        <dbReference type="RefSeq" id="XP_027101735.1"/>
    </source>
</evidence>
<keyword evidence="5" id="KW-0963">Cytoplasm</keyword>
<sequence>MSLKDSSLLEILSERLIKPFSPTPPSLRSYKLSRKDQMMHTRYVPRAFFYPADNNPEGKDRSSLTETETFELLQTSLSKTLAYYYPFAGRLKNNSFVDCNDMGVQLTEARIKCSMFEILKQENSHLKDLVFPRLFFTDVIPAECSLLIVQVSFFNCGGVAVALCASHKVMDASTTCNFMNDWSSMARTLNDHVPTPLFNGASLFPPIEDSKCSSNYQLKSPKPPESCITRRFLFQSAKIDELKNIAVNSSGVCNPTRYEVVTALLFRCAVAAAKANSGSFQPSMLSNTVNLRRLTVPPLPKDSVGNFLTSFPVSATIESHMKLSDLVHQIRNKKLKLHEEYNKGNDGAKDDIPSSQCAKADHEVASERFDQFYHCSSSCGFPFYDVDFGSGKPVMVCDTNQTGAKNRFFLRDIRDGDAVEAVVTLDPTDMYFFQGNEELLAFASLNS</sequence>
<evidence type="ECO:0000256" key="4">
    <source>
        <dbReference type="ARBA" id="ARBA00011245"/>
    </source>
</evidence>
<name>A0A6P6VGP6_COFAR</name>
<evidence type="ECO:0000256" key="3">
    <source>
        <dbReference type="ARBA" id="ARBA00009861"/>
    </source>
</evidence>
<dbReference type="SUPFAM" id="SSF52777">
    <property type="entry name" value="CoA-dependent acyltransferases"/>
    <property type="match status" value="1"/>
</dbReference>
<comment type="subcellular location">
    <subcellularLocation>
        <location evidence="1">Cytoplasm</location>
    </subcellularLocation>
</comment>
<evidence type="ECO:0000256" key="7">
    <source>
        <dbReference type="ARBA" id="ARBA00022679"/>
    </source>
</evidence>
<dbReference type="GO" id="GO:0005737">
    <property type="term" value="C:cytoplasm"/>
    <property type="evidence" value="ECO:0007669"/>
    <property type="project" value="UniProtKB-SubCell"/>
</dbReference>
<dbReference type="GO" id="GO:0016746">
    <property type="term" value="F:acyltransferase activity"/>
    <property type="evidence" value="ECO:0007669"/>
    <property type="project" value="UniProtKB-KW"/>
</dbReference>
<dbReference type="InterPro" id="IPR023213">
    <property type="entry name" value="CAT-like_dom_sf"/>
</dbReference>
<dbReference type="RefSeq" id="XP_027101735.1">
    <property type="nucleotide sequence ID" value="XM_027245934.2"/>
</dbReference>
<dbReference type="OrthoDB" id="671439at2759"/>
<gene>
    <name evidence="10" type="primary">LOC113722677</name>
</gene>
<comment type="similarity">
    <text evidence="3">Belongs to the plant acyltransferase family.</text>
</comment>
<proteinExistence type="inferred from homology"/>
<evidence type="ECO:0000313" key="9">
    <source>
        <dbReference type="Proteomes" id="UP001652660"/>
    </source>
</evidence>
<keyword evidence="8" id="KW-0012">Acyltransferase</keyword>
<keyword evidence="7" id="KW-0808">Transferase</keyword>
<dbReference type="Gene3D" id="3.30.559.10">
    <property type="entry name" value="Chloramphenicol acetyltransferase-like domain"/>
    <property type="match status" value="2"/>
</dbReference>
<comment type="pathway">
    <text evidence="2">Alkaloid biosynthesis.</text>
</comment>
<reference evidence="10" key="2">
    <citation type="submission" date="2025-08" db="UniProtKB">
        <authorList>
            <consortium name="RefSeq"/>
        </authorList>
    </citation>
    <scope>IDENTIFICATION</scope>
    <source>
        <tissue evidence="10">Leaves</tissue>
    </source>
</reference>
<dbReference type="PANTHER" id="PTHR31623:SF88">
    <property type="entry name" value="ACYLSUGAR ACYLTRANSFERASE 3-LIKE"/>
    <property type="match status" value="1"/>
</dbReference>
<protein>
    <submittedName>
        <fullName evidence="10">Diaboline synthase</fullName>
    </submittedName>
</protein>
<dbReference type="Proteomes" id="UP001652660">
    <property type="component" value="Chromosome 5e"/>
</dbReference>
<keyword evidence="6" id="KW-0017">Alkaloid metabolism</keyword>
<evidence type="ECO:0000256" key="2">
    <source>
        <dbReference type="ARBA" id="ARBA00004913"/>
    </source>
</evidence>
<reference evidence="9" key="1">
    <citation type="journal article" date="2025" name="Foods">
        <title>Unveiling the Microbial Signatures of Arabica Coffee Cherries: Insights into Ripeness Specific Diversity, Functional Traits, and Implications for Quality and Safety.</title>
        <authorList>
            <consortium name="RefSeq"/>
            <person name="Tenea G.N."/>
            <person name="Cifuentes V."/>
            <person name="Reyes P."/>
            <person name="Cevallos-Vallejos M."/>
        </authorList>
    </citation>
    <scope>NUCLEOTIDE SEQUENCE [LARGE SCALE GENOMIC DNA]</scope>
</reference>
<evidence type="ECO:0000256" key="6">
    <source>
        <dbReference type="ARBA" id="ARBA00022589"/>
    </source>
</evidence>
<accession>A0A6P6VGP6</accession>
<evidence type="ECO:0000256" key="1">
    <source>
        <dbReference type="ARBA" id="ARBA00004496"/>
    </source>
</evidence>
<comment type="subunit">
    <text evidence="4">Monomer.</text>
</comment>
<dbReference type="AlphaFoldDB" id="A0A6P6VGP6"/>
<organism evidence="9 10">
    <name type="scientific">Coffea arabica</name>
    <name type="common">Arabian coffee</name>
    <dbReference type="NCBI Taxonomy" id="13443"/>
    <lineage>
        <taxon>Eukaryota</taxon>
        <taxon>Viridiplantae</taxon>
        <taxon>Streptophyta</taxon>
        <taxon>Embryophyta</taxon>
        <taxon>Tracheophyta</taxon>
        <taxon>Spermatophyta</taxon>
        <taxon>Magnoliopsida</taxon>
        <taxon>eudicotyledons</taxon>
        <taxon>Gunneridae</taxon>
        <taxon>Pentapetalae</taxon>
        <taxon>asterids</taxon>
        <taxon>lamiids</taxon>
        <taxon>Gentianales</taxon>
        <taxon>Rubiaceae</taxon>
        <taxon>Ixoroideae</taxon>
        <taxon>Gardenieae complex</taxon>
        <taxon>Bertiereae - Coffeeae clade</taxon>
        <taxon>Coffeeae</taxon>
        <taxon>Coffea</taxon>
    </lineage>
</organism>
<dbReference type="GO" id="GO:0009820">
    <property type="term" value="P:alkaloid metabolic process"/>
    <property type="evidence" value="ECO:0007669"/>
    <property type="project" value="UniProtKB-KW"/>
</dbReference>